<evidence type="ECO:0000259" key="2">
    <source>
        <dbReference type="Pfam" id="PF04773"/>
    </source>
</evidence>
<dbReference type="InterPro" id="IPR006860">
    <property type="entry name" value="FecR"/>
</dbReference>
<feature type="domain" description="FecR N-terminal" evidence="3">
    <location>
        <begin position="10"/>
        <end position="49"/>
    </location>
</feature>
<comment type="caution">
    <text evidence="4">The sequence shown here is derived from an EMBL/GenBank/DDBJ whole genome shotgun (WGS) entry which is preliminary data.</text>
</comment>
<dbReference type="RefSeq" id="WP_047765188.1">
    <property type="nucleotide sequence ID" value="NZ_LAQL01000010.1"/>
</dbReference>
<dbReference type="Gene3D" id="3.55.50.30">
    <property type="match status" value="1"/>
</dbReference>
<dbReference type="GO" id="GO:0016989">
    <property type="term" value="F:sigma factor antagonist activity"/>
    <property type="evidence" value="ECO:0007669"/>
    <property type="project" value="TreeGrafter"/>
</dbReference>
<dbReference type="InterPro" id="IPR032623">
    <property type="entry name" value="FecR_N"/>
</dbReference>
<dbReference type="Proteomes" id="UP000035444">
    <property type="component" value="Unassembled WGS sequence"/>
</dbReference>
<accession>A0A0H2MGG2</accession>
<dbReference type="PANTHER" id="PTHR30273:SF2">
    <property type="entry name" value="PROTEIN FECR"/>
    <property type="match status" value="1"/>
</dbReference>
<proteinExistence type="predicted"/>
<name>A0A0H2MGG2_9PROT</name>
<dbReference type="EMBL" id="LAQL01000010">
    <property type="protein sequence ID" value="KLN59857.1"/>
    <property type="molecule type" value="Genomic_DNA"/>
</dbReference>
<gene>
    <name evidence="4" type="ORF">WH96_15880</name>
</gene>
<feature type="transmembrane region" description="Helical" evidence="1">
    <location>
        <begin position="107"/>
        <end position="127"/>
    </location>
</feature>
<dbReference type="OrthoDB" id="1098280at2"/>
<dbReference type="Pfam" id="PF16220">
    <property type="entry name" value="DUF4880"/>
    <property type="match status" value="1"/>
</dbReference>
<keyword evidence="1" id="KW-0472">Membrane</keyword>
<keyword evidence="1" id="KW-0812">Transmembrane</keyword>
<dbReference type="PIRSF" id="PIRSF018266">
    <property type="entry name" value="FecR"/>
    <property type="match status" value="1"/>
</dbReference>
<evidence type="ECO:0000313" key="4">
    <source>
        <dbReference type="EMBL" id="KLN59857.1"/>
    </source>
</evidence>
<evidence type="ECO:0000259" key="3">
    <source>
        <dbReference type="Pfam" id="PF16220"/>
    </source>
</evidence>
<keyword evidence="1" id="KW-1133">Transmembrane helix</keyword>
<dbReference type="Pfam" id="PF04773">
    <property type="entry name" value="FecR"/>
    <property type="match status" value="1"/>
</dbReference>
<dbReference type="Gene3D" id="2.60.120.1440">
    <property type="match status" value="1"/>
</dbReference>
<protein>
    <recommendedName>
        <fullName evidence="6">FecR protein domain-containing protein</fullName>
    </recommendedName>
</protein>
<sequence length="341" mass="38079">MTNKRLIPKKASEWIVLLNDDPDNLSLQRDFQLWLESDVNHREDWEEVSHTWHLLGIVGSSLENRQVVSVKAPQLSLPVDKEFEEVRRASATAFGHLITKSGFARGLMRSAALLILFLVIGLSLPHFKYLGADFASNSSEISIVDLADGSRVILAPDTAINVEISNQERRVTILSGSAYFEVKKDKNHPFIVGKENVQTTVLGTAFVVDQQAEDIRVAVTEGLVQVNDLKDEAVSVQLRPGEQISFQEMRGYSLSKSPVGDIALWRSGYLKVHNQSLDAVVSQIDRYFNGHIFIQDADIGEKRLTGVFKLEQPRKSLRGIASLHGLEVTEISPWVIILSKK</sequence>
<dbReference type="AlphaFoldDB" id="A0A0H2MGG2"/>
<keyword evidence="5" id="KW-1185">Reference proteome</keyword>
<evidence type="ECO:0008006" key="6">
    <source>
        <dbReference type="Google" id="ProtNLM"/>
    </source>
</evidence>
<evidence type="ECO:0000313" key="5">
    <source>
        <dbReference type="Proteomes" id="UP000035444"/>
    </source>
</evidence>
<dbReference type="InterPro" id="IPR012373">
    <property type="entry name" value="Ferrdict_sens_TM"/>
</dbReference>
<evidence type="ECO:0000256" key="1">
    <source>
        <dbReference type="SAM" id="Phobius"/>
    </source>
</evidence>
<reference evidence="4 5" key="1">
    <citation type="submission" date="2015-03" db="EMBL/GenBank/DDBJ databases">
        <title>Genome Sequence of Kiloniella spongiae MEBiC09566, isolated from a marine sponge.</title>
        <authorList>
            <person name="Shao Z."/>
            <person name="Wang L."/>
            <person name="Li X."/>
        </authorList>
    </citation>
    <scope>NUCLEOTIDE SEQUENCE [LARGE SCALE GENOMIC DNA]</scope>
    <source>
        <strain evidence="4 5">MEBiC09566</strain>
    </source>
</reference>
<dbReference type="PANTHER" id="PTHR30273">
    <property type="entry name" value="PERIPLASMIC SIGNAL SENSOR AND SIGMA FACTOR ACTIVATOR FECR-RELATED"/>
    <property type="match status" value="1"/>
</dbReference>
<dbReference type="STRING" id="1489064.WH96_15880"/>
<feature type="domain" description="FecR protein" evidence="2">
    <location>
        <begin position="137"/>
        <end position="225"/>
    </location>
</feature>
<organism evidence="4 5">
    <name type="scientific">Kiloniella spongiae</name>
    <dbReference type="NCBI Taxonomy" id="1489064"/>
    <lineage>
        <taxon>Bacteria</taxon>
        <taxon>Pseudomonadati</taxon>
        <taxon>Pseudomonadota</taxon>
        <taxon>Alphaproteobacteria</taxon>
        <taxon>Rhodospirillales</taxon>
        <taxon>Kiloniellaceae</taxon>
        <taxon>Kiloniella</taxon>
    </lineage>
</organism>